<dbReference type="GeneID" id="303296530"/>
<dbReference type="InterPro" id="IPR036390">
    <property type="entry name" value="WH_DNA-bd_sf"/>
</dbReference>
<keyword evidence="8" id="KW-0805">Transcription regulation</keyword>
<evidence type="ECO:0000256" key="2">
    <source>
        <dbReference type="ARBA" id="ARBA00007957"/>
    </source>
</evidence>
<comment type="similarity">
    <text evidence="2">Belongs to the Fur family.</text>
</comment>
<keyword evidence="10" id="KW-0804">Transcription</keyword>
<dbReference type="InterPro" id="IPR043135">
    <property type="entry name" value="Fur_C"/>
</dbReference>
<name>A0ABW0FJS7_9MICO</name>
<evidence type="ECO:0000256" key="3">
    <source>
        <dbReference type="ARBA" id="ARBA00011738"/>
    </source>
</evidence>
<dbReference type="EMBL" id="JBHSLN010000088">
    <property type="protein sequence ID" value="MFC5299364.1"/>
    <property type="molecule type" value="Genomic_DNA"/>
</dbReference>
<dbReference type="Pfam" id="PF01475">
    <property type="entry name" value="FUR"/>
    <property type="match status" value="1"/>
</dbReference>
<dbReference type="Gene3D" id="3.30.1490.190">
    <property type="match status" value="1"/>
</dbReference>
<evidence type="ECO:0000256" key="10">
    <source>
        <dbReference type="ARBA" id="ARBA00023163"/>
    </source>
</evidence>
<evidence type="ECO:0000256" key="1">
    <source>
        <dbReference type="ARBA" id="ARBA00004496"/>
    </source>
</evidence>
<protein>
    <submittedName>
        <fullName evidence="12">Fur family transcriptional regulator</fullName>
    </submittedName>
</protein>
<dbReference type="CDD" id="cd07153">
    <property type="entry name" value="Fur_like"/>
    <property type="match status" value="1"/>
</dbReference>
<sequence length="168" mass="18312">MQRNTRQRSAILETLARQDDFRSAQQIHEQMRADGETVGLATVYRNLQALSRSGRLDVLVAGDGESLYRQCEDTGHHHHLVCRECGRTVEFLAPKLESAMTAIAREHGFTDLDHTLEVFGLCTDHGGAGPGAGDVEELDDVEDPDDEEGAADGEIESAGAVEGEAPRR</sequence>
<dbReference type="PANTHER" id="PTHR33202">
    <property type="entry name" value="ZINC UPTAKE REGULATION PROTEIN"/>
    <property type="match status" value="1"/>
</dbReference>
<dbReference type="Gene3D" id="1.10.10.10">
    <property type="entry name" value="Winged helix-like DNA-binding domain superfamily/Winged helix DNA-binding domain"/>
    <property type="match status" value="1"/>
</dbReference>
<feature type="region of interest" description="Disordered" evidence="11">
    <location>
        <begin position="127"/>
        <end position="168"/>
    </location>
</feature>
<organism evidence="12 13">
    <name type="scientific">Brachybacterium tyrofermentans</name>
    <dbReference type="NCBI Taxonomy" id="47848"/>
    <lineage>
        <taxon>Bacteria</taxon>
        <taxon>Bacillati</taxon>
        <taxon>Actinomycetota</taxon>
        <taxon>Actinomycetes</taxon>
        <taxon>Micrococcales</taxon>
        <taxon>Dermabacteraceae</taxon>
        <taxon>Brachybacterium</taxon>
    </lineage>
</organism>
<evidence type="ECO:0000256" key="8">
    <source>
        <dbReference type="ARBA" id="ARBA00023015"/>
    </source>
</evidence>
<reference evidence="13" key="1">
    <citation type="journal article" date="2019" name="Int. J. Syst. Evol. Microbiol.">
        <title>The Global Catalogue of Microorganisms (GCM) 10K type strain sequencing project: providing services to taxonomists for standard genome sequencing and annotation.</title>
        <authorList>
            <consortium name="The Broad Institute Genomics Platform"/>
            <consortium name="The Broad Institute Genome Sequencing Center for Infectious Disease"/>
            <person name="Wu L."/>
            <person name="Ma J."/>
        </authorList>
    </citation>
    <scope>NUCLEOTIDE SEQUENCE [LARGE SCALE GENOMIC DNA]</scope>
    <source>
        <strain evidence="13">CGMCC 1.16455</strain>
    </source>
</reference>
<evidence type="ECO:0000256" key="7">
    <source>
        <dbReference type="ARBA" id="ARBA00022833"/>
    </source>
</evidence>
<keyword evidence="9" id="KW-0238">DNA-binding</keyword>
<keyword evidence="7" id="KW-0862">Zinc</keyword>
<keyword evidence="4" id="KW-0963">Cytoplasm</keyword>
<keyword evidence="6" id="KW-0479">Metal-binding</keyword>
<dbReference type="SUPFAM" id="SSF46785">
    <property type="entry name" value="Winged helix' DNA-binding domain"/>
    <property type="match status" value="1"/>
</dbReference>
<feature type="compositionally biased region" description="Acidic residues" evidence="11">
    <location>
        <begin position="134"/>
        <end position="155"/>
    </location>
</feature>
<proteinExistence type="inferred from homology"/>
<dbReference type="PANTHER" id="PTHR33202:SF2">
    <property type="entry name" value="FERRIC UPTAKE REGULATION PROTEIN"/>
    <property type="match status" value="1"/>
</dbReference>
<dbReference type="Proteomes" id="UP001595937">
    <property type="component" value="Unassembled WGS sequence"/>
</dbReference>
<evidence type="ECO:0000313" key="13">
    <source>
        <dbReference type="Proteomes" id="UP001595937"/>
    </source>
</evidence>
<dbReference type="InterPro" id="IPR036388">
    <property type="entry name" value="WH-like_DNA-bd_sf"/>
</dbReference>
<comment type="caution">
    <text evidence="12">The sequence shown here is derived from an EMBL/GenBank/DDBJ whole genome shotgun (WGS) entry which is preliminary data.</text>
</comment>
<evidence type="ECO:0000313" key="12">
    <source>
        <dbReference type="EMBL" id="MFC5299364.1"/>
    </source>
</evidence>
<accession>A0ABW0FJS7</accession>
<dbReference type="InterPro" id="IPR002481">
    <property type="entry name" value="FUR"/>
</dbReference>
<dbReference type="RefSeq" id="WP_343922891.1">
    <property type="nucleotide sequence ID" value="NZ_BAAAIR010000025.1"/>
</dbReference>
<evidence type="ECO:0000256" key="6">
    <source>
        <dbReference type="ARBA" id="ARBA00022723"/>
    </source>
</evidence>
<comment type="subcellular location">
    <subcellularLocation>
        <location evidence="1">Cytoplasm</location>
    </subcellularLocation>
</comment>
<evidence type="ECO:0000256" key="5">
    <source>
        <dbReference type="ARBA" id="ARBA00022491"/>
    </source>
</evidence>
<evidence type="ECO:0000256" key="9">
    <source>
        <dbReference type="ARBA" id="ARBA00023125"/>
    </source>
</evidence>
<comment type="subunit">
    <text evidence="3">Homodimer.</text>
</comment>
<evidence type="ECO:0000256" key="4">
    <source>
        <dbReference type="ARBA" id="ARBA00022490"/>
    </source>
</evidence>
<evidence type="ECO:0000256" key="11">
    <source>
        <dbReference type="SAM" id="MobiDB-lite"/>
    </source>
</evidence>
<keyword evidence="13" id="KW-1185">Reference proteome</keyword>
<gene>
    <name evidence="12" type="ORF">ACFPK8_17750</name>
</gene>
<keyword evidence="5" id="KW-0678">Repressor</keyword>